<sequence length="76" mass="8727">MLENLKSSDLIKKVGGRFKLSSLIQKRMKELMEGSRPLIDNPEGMTAMEIAVEEIKQDKIAIDWGEEEEETTEFKL</sequence>
<comment type="similarity">
    <text evidence="1 11">Belongs to the RNA polymerase subunit omega family.</text>
</comment>
<organism evidence="12 13">
    <name type="scientific">Anaerohalosphaera lusitana</name>
    <dbReference type="NCBI Taxonomy" id="1936003"/>
    <lineage>
        <taxon>Bacteria</taxon>
        <taxon>Pseudomonadati</taxon>
        <taxon>Planctomycetota</taxon>
        <taxon>Phycisphaerae</taxon>
        <taxon>Sedimentisphaerales</taxon>
        <taxon>Anaerohalosphaeraceae</taxon>
        <taxon>Anaerohalosphaera</taxon>
    </lineage>
</organism>
<dbReference type="EMBL" id="CP019791">
    <property type="protein sequence ID" value="AQT67219.1"/>
    <property type="molecule type" value="Genomic_DNA"/>
</dbReference>
<evidence type="ECO:0000256" key="7">
    <source>
        <dbReference type="ARBA" id="ARBA00023163"/>
    </source>
</evidence>
<dbReference type="EC" id="2.7.7.6" evidence="2 11"/>
<dbReference type="Pfam" id="PF01192">
    <property type="entry name" value="RNA_pol_Rpb6"/>
    <property type="match status" value="1"/>
</dbReference>
<evidence type="ECO:0000256" key="9">
    <source>
        <dbReference type="ARBA" id="ARBA00030998"/>
    </source>
</evidence>
<reference evidence="13" key="1">
    <citation type="submission" date="2017-02" db="EMBL/GenBank/DDBJ databases">
        <title>Comparative genomics and description of representatives of a novel lineage of planctomycetes thriving in anoxic sediments.</title>
        <authorList>
            <person name="Spring S."/>
            <person name="Bunk B."/>
            <person name="Sproer C."/>
        </authorList>
    </citation>
    <scope>NUCLEOTIDE SEQUENCE [LARGE SCALE GENOMIC DNA]</scope>
    <source>
        <strain evidence="13">ST-NAGAB-D1</strain>
    </source>
</reference>
<dbReference type="InterPro" id="IPR006110">
    <property type="entry name" value="Pol_omega/Rpo6/RPB6"/>
</dbReference>
<dbReference type="GO" id="GO:0003899">
    <property type="term" value="F:DNA-directed RNA polymerase activity"/>
    <property type="evidence" value="ECO:0007669"/>
    <property type="project" value="UniProtKB-UniRule"/>
</dbReference>
<dbReference type="SMART" id="SM01409">
    <property type="entry name" value="RNA_pol_Rpb6"/>
    <property type="match status" value="1"/>
</dbReference>
<dbReference type="GO" id="GO:0003677">
    <property type="term" value="F:DNA binding"/>
    <property type="evidence" value="ECO:0007669"/>
    <property type="project" value="UniProtKB-UniRule"/>
</dbReference>
<dbReference type="GO" id="GO:0000428">
    <property type="term" value="C:DNA-directed RNA polymerase complex"/>
    <property type="evidence" value="ECO:0007669"/>
    <property type="project" value="UniProtKB-KW"/>
</dbReference>
<evidence type="ECO:0000256" key="11">
    <source>
        <dbReference type="HAMAP-Rule" id="MF_00366"/>
    </source>
</evidence>
<keyword evidence="4 11" id="KW-0240">DNA-directed RNA polymerase</keyword>
<dbReference type="GO" id="GO:0006351">
    <property type="term" value="P:DNA-templated transcription"/>
    <property type="evidence" value="ECO:0007669"/>
    <property type="project" value="UniProtKB-UniRule"/>
</dbReference>
<dbReference type="Gene3D" id="3.90.940.10">
    <property type="match status" value="1"/>
</dbReference>
<accession>A0A1U9NH19</accession>
<comment type="function">
    <text evidence="11">Promotes RNA polymerase assembly. Latches the N- and C-terminal regions of the beta' subunit thereby facilitating its interaction with the beta and alpha subunits.</text>
</comment>
<evidence type="ECO:0000256" key="1">
    <source>
        <dbReference type="ARBA" id="ARBA00006711"/>
    </source>
</evidence>
<evidence type="ECO:0000313" key="13">
    <source>
        <dbReference type="Proteomes" id="UP000189674"/>
    </source>
</evidence>
<evidence type="ECO:0000313" key="12">
    <source>
        <dbReference type="EMBL" id="AQT67219.1"/>
    </source>
</evidence>
<evidence type="ECO:0000256" key="8">
    <source>
        <dbReference type="ARBA" id="ARBA00029924"/>
    </source>
</evidence>
<dbReference type="HAMAP" id="MF_00366">
    <property type="entry name" value="RNApol_bact_RpoZ"/>
    <property type="match status" value="1"/>
</dbReference>
<evidence type="ECO:0000256" key="5">
    <source>
        <dbReference type="ARBA" id="ARBA00022679"/>
    </source>
</evidence>
<dbReference type="STRING" id="1936003.STSP2_00362"/>
<dbReference type="AlphaFoldDB" id="A0A1U9NH19"/>
<keyword evidence="5 11" id="KW-0808">Transferase</keyword>
<protein>
    <recommendedName>
        <fullName evidence="3 11">DNA-directed RNA polymerase subunit omega</fullName>
        <shortName evidence="11">RNAP omega subunit</shortName>
        <ecNumber evidence="2 11">2.7.7.6</ecNumber>
    </recommendedName>
    <alternativeName>
        <fullName evidence="9 11">RNA polymerase omega subunit</fullName>
    </alternativeName>
    <alternativeName>
        <fullName evidence="8 11">Transcriptase subunit omega</fullName>
    </alternativeName>
</protein>
<dbReference type="KEGG" id="alus:STSP2_00362"/>
<keyword evidence="7 11" id="KW-0804">Transcription</keyword>
<evidence type="ECO:0000256" key="10">
    <source>
        <dbReference type="ARBA" id="ARBA00048552"/>
    </source>
</evidence>
<evidence type="ECO:0000256" key="3">
    <source>
        <dbReference type="ARBA" id="ARBA00013725"/>
    </source>
</evidence>
<dbReference type="OrthoDB" id="285093at2"/>
<dbReference type="InterPro" id="IPR003716">
    <property type="entry name" value="DNA-dir_RNA_pol_omega"/>
</dbReference>
<gene>
    <name evidence="11" type="primary">rpoZ</name>
    <name evidence="12" type="ORF">STSP2_00362</name>
</gene>
<keyword evidence="13" id="KW-1185">Reference proteome</keyword>
<dbReference type="InterPro" id="IPR036161">
    <property type="entry name" value="RPB6/omega-like_sf"/>
</dbReference>
<comment type="subunit">
    <text evidence="11">The RNAP catalytic core consists of 2 alpha, 1 beta, 1 beta' and 1 omega subunit. When a sigma factor is associated with the core the holoenzyme is formed, which can initiate transcription.</text>
</comment>
<proteinExistence type="inferred from homology"/>
<evidence type="ECO:0000256" key="2">
    <source>
        <dbReference type="ARBA" id="ARBA00012418"/>
    </source>
</evidence>
<dbReference type="RefSeq" id="WP_146659270.1">
    <property type="nucleotide sequence ID" value="NZ_CP019791.1"/>
</dbReference>
<dbReference type="SUPFAM" id="SSF63562">
    <property type="entry name" value="RPB6/omega subunit-like"/>
    <property type="match status" value="1"/>
</dbReference>
<name>A0A1U9NH19_9BACT</name>
<keyword evidence="6 11" id="KW-0548">Nucleotidyltransferase</keyword>
<dbReference type="Proteomes" id="UP000189674">
    <property type="component" value="Chromosome"/>
</dbReference>
<evidence type="ECO:0000256" key="4">
    <source>
        <dbReference type="ARBA" id="ARBA00022478"/>
    </source>
</evidence>
<comment type="catalytic activity">
    <reaction evidence="10 11">
        <text>RNA(n) + a ribonucleoside 5'-triphosphate = RNA(n+1) + diphosphate</text>
        <dbReference type="Rhea" id="RHEA:21248"/>
        <dbReference type="Rhea" id="RHEA-COMP:14527"/>
        <dbReference type="Rhea" id="RHEA-COMP:17342"/>
        <dbReference type="ChEBI" id="CHEBI:33019"/>
        <dbReference type="ChEBI" id="CHEBI:61557"/>
        <dbReference type="ChEBI" id="CHEBI:140395"/>
        <dbReference type="EC" id="2.7.7.6"/>
    </reaction>
</comment>
<evidence type="ECO:0000256" key="6">
    <source>
        <dbReference type="ARBA" id="ARBA00022695"/>
    </source>
</evidence>